<dbReference type="PROSITE" id="PS01079">
    <property type="entry name" value="MOCF_BIOSYNTHESIS_2"/>
    <property type="match status" value="1"/>
</dbReference>
<dbReference type="SUPFAM" id="SSF63867">
    <property type="entry name" value="MoeA C-terminal domain-like"/>
    <property type="match status" value="1"/>
</dbReference>
<dbReference type="InterPro" id="IPR001453">
    <property type="entry name" value="MoaB/Mog_dom"/>
</dbReference>
<dbReference type="NCBIfam" id="NF011068">
    <property type="entry name" value="PRK14498.1"/>
    <property type="match status" value="1"/>
</dbReference>
<evidence type="ECO:0000256" key="1">
    <source>
        <dbReference type="ARBA" id="ARBA00005046"/>
    </source>
</evidence>
<dbReference type="Pfam" id="PF03454">
    <property type="entry name" value="MoeA_C"/>
    <property type="match status" value="1"/>
</dbReference>
<accession>A0A0W8EBG2</accession>
<reference evidence="4" key="1">
    <citation type="journal article" date="2015" name="Proc. Natl. Acad. Sci. U.S.A.">
        <title>Networks of energetic and metabolic interactions define dynamics in microbial communities.</title>
        <authorList>
            <person name="Embree M."/>
            <person name="Liu J.K."/>
            <person name="Al-Bassam M.M."/>
            <person name="Zengler K."/>
        </authorList>
    </citation>
    <scope>NUCLEOTIDE SEQUENCE</scope>
</reference>
<dbReference type="UniPathway" id="UPA00344"/>
<dbReference type="InterPro" id="IPR038987">
    <property type="entry name" value="MoeA-like"/>
</dbReference>
<dbReference type="Pfam" id="PF03453">
    <property type="entry name" value="MoeA_N"/>
    <property type="match status" value="1"/>
</dbReference>
<dbReference type="InterPro" id="IPR024370">
    <property type="entry name" value="PBP_domain"/>
</dbReference>
<dbReference type="SMART" id="SM00852">
    <property type="entry name" value="MoCF_biosynth"/>
    <property type="match status" value="1"/>
</dbReference>
<sequence>MKRYLSTRSLDEVLEIIRTAFHSDEREEFVPLEDAVGRITARPLFTQYSVPEAHLAAMDGIAVVSADTRGASEQHPVTLTRSARVNTGNVVPPEYDAVIMIEDVHLETDNRATIRRAAAPWQHVRPAGEDIAESEMILPSRHRIRPHEIGALAAYAITDVPVLTATVGLIPTGSELVPPGTRPAPGQVVESNTVMAAAWLRSLGARCYRYPVTPDDPERIRAVIRDAVLANDIVVVSAGSSAGTRDYTASVIAELGEVLVHGVAIKPGKPVIIGRISGKPIIGMPGYPLSALTVIREILVPLLGQYGLAAPRPDTITATLATSLASDIGTGEYVLLAVGAVRDHFVAIPLSRGSGVQMSGVRAHAFLHIPAESEGYEAGAGVPVTLMVPREQAGRSLLISGSHDPALDHLAELTCRAGVTLHSSHTGSMGGILALRRETCHAAPMHLLHPSGEYNIPFLRQYLPDGEITLICIAAREQGIVSREGFSLPDIASHTFVNRQKGSGTRMLLDYELGRLGIPPETIQGYDRELTTHIAVALAVKQGEADAGMCVFSAARAMDLPFVPVGTERYELAVRTRDLDDPRITALVHAIDSDRFREILAGLGGYDTTETGVQRNTLQ</sequence>
<dbReference type="GO" id="GO:0006777">
    <property type="term" value="P:Mo-molybdopterin cofactor biosynthetic process"/>
    <property type="evidence" value="ECO:0007669"/>
    <property type="project" value="UniProtKB-KW"/>
</dbReference>
<dbReference type="CDD" id="cd00887">
    <property type="entry name" value="MoeA"/>
    <property type="match status" value="1"/>
</dbReference>
<dbReference type="InterPro" id="IPR005110">
    <property type="entry name" value="MoeA_linker/N"/>
</dbReference>
<dbReference type="Gene3D" id="3.40.980.10">
    <property type="entry name" value="MoaB/Mog-like domain"/>
    <property type="match status" value="1"/>
</dbReference>
<dbReference type="InterPro" id="IPR036135">
    <property type="entry name" value="MoeA_linker/N_sf"/>
</dbReference>
<dbReference type="SUPFAM" id="SSF53850">
    <property type="entry name" value="Periplasmic binding protein-like II"/>
    <property type="match status" value="1"/>
</dbReference>
<dbReference type="Gene3D" id="2.170.190.11">
    <property type="entry name" value="Molybdopterin biosynthesis moea protein, domain 3"/>
    <property type="match status" value="1"/>
</dbReference>
<dbReference type="InterPro" id="IPR005111">
    <property type="entry name" value="MoeA_C_domain_IV"/>
</dbReference>
<dbReference type="Pfam" id="PF12727">
    <property type="entry name" value="PBP_like"/>
    <property type="match status" value="1"/>
</dbReference>
<keyword evidence="2" id="KW-0501">Molybdenum cofactor biosynthesis</keyword>
<protein>
    <submittedName>
        <fullName evidence="4">Molybdopterin biosynthesis protein moea / periplasmic molybdate-binding domain</fullName>
    </submittedName>
</protein>
<dbReference type="EMBL" id="LNQE01001768">
    <property type="protein sequence ID" value="KUG05763.1"/>
    <property type="molecule type" value="Genomic_DNA"/>
</dbReference>
<comment type="pathway">
    <text evidence="1">Cofactor biosynthesis; molybdopterin biosynthesis.</text>
</comment>
<dbReference type="InterPro" id="IPR008284">
    <property type="entry name" value="MoCF_biosynth_CS"/>
</dbReference>
<name>A0A0W8EBG2_9ZZZZ</name>
<gene>
    <name evidence="4" type="ORF">ASZ90_016803</name>
</gene>
<dbReference type="PANTHER" id="PTHR10192:SF16">
    <property type="entry name" value="MOLYBDOPTERIN MOLYBDENUMTRANSFERASE"/>
    <property type="match status" value="1"/>
</dbReference>
<feature type="domain" description="MoaB/Mog" evidence="3">
    <location>
        <begin position="168"/>
        <end position="306"/>
    </location>
</feature>
<dbReference type="InterPro" id="IPR036688">
    <property type="entry name" value="MoeA_C_domain_IV_sf"/>
</dbReference>
<evidence type="ECO:0000256" key="2">
    <source>
        <dbReference type="ARBA" id="ARBA00023150"/>
    </source>
</evidence>
<dbReference type="GO" id="GO:0061599">
    <property type="term" value="F:molybdopterin molybdotransferase activity"/>
    <property type="evidence" value="ECO:0007669"/>
    <property type="project" value="TreeGrafter"/>
</dbReference>
<evidence type="ECO:0000313" key="4">
    <source>
        <dbReference type="EMBL" id="KUG05763.1"/>
    </source>
</evidence>
<organism evidence="4">
    <name type="scientific">hydrocarbon metagenome</name>
    <dbReference type="NCBI Taxonomy" id="938273"/>
    <lineage>
        <taxon>unclassified sequences</taxon>
        <taxon>metagenomes</taxon>
        <taxon>ecological metagenomes</taxon>
    </lineage>
</organism>
<dbReference type="GO" id="GO:0005829">
    <property type="term" value="C:cytosol"/>
    <property type="evidence" value="ECO:0007669"/>
    <property type="project" value="TreeGrafter"/>
</dbReference>
<evidence type="ECO:0000259" key="3">
    <source>
        <dbReference type="SMART" id="SM00852"/>
    </source>
</evidence>
<dbReference type="InterPro" id="IPR036425">
    <property type="entry name" value="MoaB/Mog-like_dom_sf"/>
</dbReference>
<dbReference type="AlphaFoldDB" id="A0A0W8EBG2"/>
<comment type="caution">
    <text evidence="4">The sequence shown here is derived from an EMBL/GenBank/DDBJ whole genome shotgun (WGS) entry which is preliminary data.</text>
</comment>
<dbReference type="Pfam" id="PF00994">
    <property type="entry name" value="MoCF_biosynth"/>
    <property type="match status" value="1"/>
</dbReference>
<dbReference type="PANTHER" id="PTHR10192">
    <property type="entry name" value="MOLYBDOPTERIN BIOSYNTHESIS PROTEIN"/>
    <property type="match status" value="1"/>
</dbReference>
<dbReference type="SUPFAM" id="SSF53218">
    <property type="entry name" value="Molybdenum cofactor biosynthesis proteins"/>
    <property type="match status" value="1"/>
</dbReference>
<proteinExistence type="predicted"/>
<dbReference type="Gene3D" id="3.90.105.10">
    <property type="entry name" value="Molybdopterin biosynthesis moea protein, domain 2"/>
    <property type="match status" value="1"/>
</dbReference>
<dbReference type="NCBIfam" id="TIGR00177">
    <property type="entry name" value="molyb_syn"/>
    <property type="match status" value="1"/>
</dbReference>
<dbReference type="SUPFAM" id="SSF63882">
    <property type="entry name" value="MoeA N-terminal region -like"/>
    <property type="match status" value="1"/>
</dbReference>
<dbReference type="Gene3D" id="2.40.340.10">
    <property type="entry name" value="MoeA, C-terminal, domain IV"/>
    <property type="match status" value="1"/>
</dbReference>